<dbReference type="Proteomes" id="UP000480178">
    <property type="component" value="Chromosome"/>
</dbReference>
<feature type="domain" description="RNA polymerase sigma factor 70 region 4 type 2" evidence="7">
    <location>
        <begin position="132"/>
        <end position="184"/>
    </location>
</feature>
<dbReference type="EMBL" id="CP048222">
    <property type="protein sequence ID" value="QHT71995.1"/>
    <property type="molecule type" value="Genomic_DNA"/>
</dbReference>
<dbReference type="InterPro" id="IPR013325">
    <property type="entry name" value="RNA_pol_sigma_r2"/>
</dbReference>
<evidence type="ECO:0000256" key="2">
    <source>
        <dbReference type="ARBA" id="ARBA00023015"/>
    </source>
</evidence>
<dbReference type="GO" id="GO:0003677">
    <property type="term" value="F:DNA binding"/>
    <property type="evidence" value="ECO:0007669"/>
    <property type="project" value="InterPro"/>
</dbReference>
<dbReference type="GO" id="GO:0016987">
    <property type="term" value="F:sigma factor activity"/>
    <property type="evidence" value="ECO:0007669"/>
    <property type="project" value="UniProtKB-KW"/>
</dbReference>
<accession>A0A6C0GUU1</accession>
<dbReference type="AlphaFoldDB" id="A0A6C0GUU1"/>
<dbReference type="InterPro" id="IPR007627">
    <property type="entry name" value="RNA_pol_sigma70_r2"/>
</dbReference>
<dbReference type="NCBIfam" id="TIGR02937">
    <property type="entry name" value="sigma70-ECF"/>
    <property type="match status" value="1"/>
</dbReference>
<dbReference type="SUPFAM" id="SSF88946">
    <property type="entry name" value="Sigma2 domain of RNA polymerase sigma factors"/>
    <property type="match status" value="1"/>
</dbReference>
<evidence type="ECO:0000256" key="4">
    <source>
        <dbReference type="ARBA" id="ARBA00023163"/>
    </source>
</evidence>
<dbReference type="PANTHER" id="PTHR43133:SF46">
    <property type="entry name" value="RNA POLYMERASE SIGMA-70 FACTOR ECF SUBFAMILY"/>
    <property type="match status" value="1"/>
</dbReference>
<dbReference type="InterPro" id="IPR039425">
    <property type="entry name" value="RNA_pol_sigma-70-like"/>
</dbReference>
<gene>
    <name evidence="8" type="ORF">GXP67_12425</name>
</gene>
<dbReference type="Pfam" id="PF04542">
    <property type="entry name" value="Sigma70_r2"/>
    <property type="match status" value="1"/>
</dbReference>
<evidence type="ECO:0000256" key="5">
    <source>
        <dbReference type="SAM" id="Phobius"/>
    </source>
</evidence>
<dbReference type="SUPFAM" id="SSF88659">
    <property type="entry name" value="Sigma3 and sigma4 domains of RNA polymerase sigma factors"/>
    <property type="match status" value="1"/>
</dbReference>
<name>A0A6C0GUU1_9BACT</name>
<keyword evidence="5" id="KW-0812">Transmembrane</keyword>
<keyword evidence="9" id="KW-1185">Reference proteome</keyword>
<dbReference type="InterPro" id="IPR014327">
    <property type="entry name" value="RNA_pol_sigma70_bacteroid"/>
</dbReference>
<sequence length="206" mass="24273">MCGSESENKEDNLLDKERFIRKTFEDDPEKGFELLFKAYYRPLCSHAARYVYSKELAEDLVGEVFEKFFKKQLHLQVTTSFQAYLFTAVRHQAFQHLRTEFSRKKVVPLGEHDINCPVLTPHQLLQYDELYLEIEKTIHLLSPPVQRVFLMSRFEGKKNSVIAEELKISIKTVEAHITKVLKLLHKVLQHQFTTVLTVLLYFLLTR</sequence>
<evidence type="ECO:0000256" key="1">
    <source>
        <dbReference type="ARBA" id="ARBA00010641"/>
    </source>
</evidence>
<dbReference type="InterPro" id="IPR014284">
    <property type="entry name" value="RNA_pol_sigma-70_dom"/>
</dbReference>
<keyword evidence="4" id="KW-0804">Transcription</keyword>
<keyword evidence="3" id="KW-0731">Sigma factor</keyword>
<evidence type="ECO:0000259" key="6">
    <source>
        <dbReference type="Pfam" id="PF04542"/>
    </source>
</evidence>
<dbReference type="PANTHER" id="PTHR43133">
    <property type="entry name" value="RNA POLYMERASE ECF-TYPE SIGMA FACTO"/>
    <property type="match status" value="1"/>
</dbReference>
<keyword evidence="5" id="KW-1133">Transmembrane helix</keyword>
<dbReference type="KEGG" id="rhoz:GXP67_12425"/>
<feature type="transmembrane region" description="Helical" evidence="5">
    <location>
        <begin position="187"/>
        <end position="204"/>
    </location>
</feature>
<organism evidence="8 9">
    <name type="scientific">Rhodocytophaga rosea</name>
    <dbReference type="NCBI Taxonomy" id="2704465"/>
    <lineage>
        <taxon>Bacteria</taxon>
        <taxon>Pseudomonadati</taxon>
        <taxon>Bacteroidota</taxon>
        <taxon>Cytophagia</taxon>
        <taxon>Cytophagales</taxon>
        <taxon>Rhodocytophagaceae</taxon>
        <taxon>Rhodocytophaga</taxon>
    </lineage>
</organism>
<keyword evidence="2" id="KW-0805">Transcription regulation</keyword>
<dbReference type="Pfam" id="PF08281">
    <property type="entry name" value="Sigma70_r4_2"/>
    <property type="match status" value="1"/>
</dbReference>
<dbReference type="Gene3D" id="1.10.1740.10">
    <property type="match status" value="1"/>
</dbReference>
<dbReference type="Gene3D" id="1.10.10.10">
    <property type="entry name" value="Winged helix-like DNA-binding domain superfamily/Winged helix DNA-binding domain"/>
    <property type="match status" value="1"/>
</dbReference>
<protein>
    <submittedName>
        <fullName evidence="8">RNA polymerase sigma-70 factor</fullName>
    </submittedName>
</protein>
<dbReference type="InterPro" id="IPR013249">
    <property type="entry name" value="RNA_pol_sigma70_r4_t2"/>
</dbReference>
<reference evidence="8 9" key="1">
    <citation type="submission" date="2020-01" db="EMBL/GenBank/DDBJ databases">
        <authorList>
            <person name="Kim M.K."/>
        </authorList>
    </citation>
    <scope>NUCLEOTIDE SEQUENCE [LARGE SCALE GENOMIC DNA]</scope>
    <source>
        <strain evidence="8 9">172606-1</strain>
    </source>
</reference>
<proteinExistence type="inferred from homology"/>
<feature type="domain" description="RNA polymerase sigma-70 region 2" evidence="6">
    <location>
        <begin position="35"/>
        <end position="99"/>
    </location>
</feature>
<evidence type="ECO:0000313" key="8">
    <source>
        <dbReference type="EMBL" id="QHT71995.1"/>
    </source>
</evidence>
<dbReference type="NCBIfam" id="TIGR02985">
    <property type="entry name" value="Sig70_bacteroi1"/>
    <property type="match status" value="1"/>
</dbReference>
<evidence type="ECO:0000256" key="3">
    <source>
        <dbReference type="ARBA" id="ARBA00023082"/>
    </source>
</evidence>
<keyword evidence="5" id="KW-0472">Membrane</keyword>
<comment type="similarity">
    <text evidence="1">Belongs to the sigma-70 factor family. ECF subfamily.</text>
</comment>
<dbReference type="InterPro" id="IPR036388">
    <property type="entry name" value="WH-like_DNA-bd_sf"/>
</dbReference>
<evidence type="ECO:0000313" key="9">
    <source>
        <dbReference type="Proteomes" id="UP000480178"/>
    </source>
</evidence>
<dbReference type="InterPro" id="IPR013324">
    <property type="entry name" value="RNA_pol_sigma_r3/r4-like"/>
</dbReference>
<evidence type="ECO:0000259" key="7">
    <source>
        <dbReference type="Pfam" id="PF08281"/>
    </source>
</evidence>
<dbReference type="GO" id="GO:0006352">
    <property type="term" value="P:DNA-templated transcription initiation"/>
    <property type="evidence" value="ECO:0007669"/>
    <property type="project" value="InterPro"/>
</dbReference>